<reference evidence="1" key="1">
    <citation type="submission" date="2024-03" db="EMBL/GenBank/DDBJ databases">
        <title>Diverse circular DNA viruses in blood, oral, and fecal samples of captive lemurs.</title>
        <authorList>
            <person name="Paietta E.N."/>
            <person name="Kraberger S."/>
            <person name="Lund M.C."/>
            <person name="Custer J.M."/>
            <person name="Vargas K.M."/>
            <person name="Ehmke E.E."/>
            <person name="Yoder A.D."/>
            <person name="Varsani A."/>
        </authorList>
    </citation>
    <scope>NUCLEOTIDE SEQUENCE</scope>
    <source>
        <strain evidence="1">Duke_24FS_1</strain>
    </source>
</reference>
<sequence>MNTIRPVSECIIFCYPKGFLSSGSISTGNLLIVRHIFSPSLRGAENSWAIIFIQAYALQYL</sequence>
<dbReference type="EMBL" id="PP511520">
    <property type="protein sequence ID" value="XCD04905.1"/>
    <property type="molecule type" value="Genomic_DNA"/>
</dbReference>
<name>A0AAU8AZN7_9CAUD</name>
<evidence type="ECO:0000313" key="1">
    <source>
        <dbReference type="EMBL" id="XCD04905.1"/>
    </source>
</evidence>
<protein>
    <submittedName>
        <fullName evidence="1">Uncharacterized protein</fullName>
    </submittedName>
</protein>
<proteinExistence type="predicted"/>
<accession>A0AAU8AZN7</accession>
<organism evidence="1">
    <name type="scientific">Dulem virus 41</name>
    <dbReference type="NCBI Taxonomy" id="3145759"/>
    <lineage>
        <taxon>Viruses</taxon>
        <taxon>Duplodnaviria</taxon>
        <taxon>Heunggongvirae</taxon>
        <taxon>Uroviricota</taxon>
        <taxon>Caudoviricetes</taxon>
    </lineage>
</organism>